<comment type="caution">
    <text evidence="1">The sequence shown here is derived from an EMBL/GenBank/DDBJ whole genome shotgun (WGS) entry which is preliminary data.</text>
</comment>
<reference evidence="1" key="1">
    <citation type="submission" date="2020-10" db="EMBL/GenBank/DDBJ databases">
        <authorList>
            <person name="Gilroy R."/>
        </authorList>
    </citation>
    <scope>NUCLEOTIDE SEQUENCE</scope>
    <source>
        <strain evidence="1">CHK176-22527</strain>
    </source>
</reference>
<sequence length="135" mass="15442">MTMKIKIDYFSKDIAEAIGAGIYRISVIKENGNAAPLYIGESVFVLVRCAAHLFELKKDPAYFGFTKESIDNEKITLKFEMLHQIDDRAKRKHREKEIINETLKTQDLICQNGISDRMKDIDDKIESLALFLAGE</sequence>
<evidence type="ECO:0000313" key="1">
    <source>
        <dbReference type="EMBL" id="HIT98709.1"/>
    </source>
</evidence>
<accession>A0A9D1HBU3</accession>
<dbReference type="Proteomes" id="UP000824159">
    <property type="component" value="Unassembled WGS sequence"/>
</dbReference>
<gene>
    <name evidence="1" type="ORF">IAD12_00450</name>
</gene>
<evidence type="ECO:0000313" key="2">
    <source>
        <dbReference type="Proteomes" id="UP000824159"/>
    </source>
</evidence>
<reference evidence="1" key="2">
    <citation type="journal article" date="2021" name="PeerJ">
        <title>Extensive microbial diversity within the chicken gut microbiome revealed by metagenomics and culture.</title>
        <authorList>
            <person name="Gilroy R."/>
            <person name="Ravi A."/>
            <person name="Getino M."/>
            <person name="Pursley I."/>
            <person name="Horton D.L."/>
            <person name="Alikhan N.F."/>
            <person name="Baker D."/>
            <person name="Gharbi K."/>
            <person name="Hall N."/>
            <person name="Watson M."/>
            <person name="Adriaenssens E.M."/>
            <person name="Foster-Nyarko E."/>
            <person name="Jarju S."/>
            <person name="Secka A."/>
            <person name="Antonio M."/>
            <person name="Oren A."/>
            <person name="Chaudhuri R.R."/>
            <person name="La Ragione R."/>
            <person name="Hildebrand F."/>
            <person name="Pallen M.J."/>
        </authorList>
    </citation>
    <scope>NUCLEOTIDE SEQUENCE</scope>
    <source>
        <strain evidence="1">CHK176-22527</strain>
    </source>
</reference>
<organism evidence="1 2">
    <name type="scientific">Candidatus Allocopromorpha excrementavium</name>
    <dbReference type="NCBI Taxonomy" id="2840741"/>
    <lineage>
        <taxon>Bacteria</taxon>
        <taxon>Bacillati</taxon>
        <taxon>Bacillota</taxon>
        <taxon>Clostridia</taxon>
        <taxon>Eubacteriales</taxon>
        <taxon>Eubacteriaceae</taxon>
        <taxon>Eubacteriaceae incertae sedis</taxon>
        <taxon>Candidatus Allocopromorpha</taxon>
    </lineage>
</organism>
<dbReference type="AlphaFoldDB" id="A0A9D1HBU3"/>
<name>A0A9D1HBU3_9FIRM</name>
<protein>
    <submittedName>
        <fullName evidence="1">Uncharacterized protein</fullName>
    </submittedName>
</protein>
<proteinExistence type="predicted"/>
<dbReference type="EMBL" id="DVLX01000007">
    <property type="protein sequence ID" value="HIT98709.1"/>
    <property type="molecule type" value="Genomic_DNA"/>
</dbReference>